<sequence>MLHQVSRTRAVRAVVGQSRRALSVPPKAPVVPKTTPPTSATKPPSNAK</sequence>
<reference evidence="2 3" key="1">
    <citation type="submission" date="2018-01" db="EMBL/GenBank/DDBJ databases">
        <title>Draft genome of the strawberry crown rot pathogen Phytophthora cactorum.</title>
        <authorList>
            <person name="Armitage A.D."/>
            <person name="Lysoe E."/>
            <person name="Nellist C.F."/>
            <person name="Harrison R.J."/>
            <person name="Brurberg M.B."/>
        </authorList>
    </citation>
    <scope>NUCLEOTIDE SEQUENCE [LARGE SCALE GENOMIC DNA]</scope>
    <source>
        <strain evidence="2 3">10300</strain>
    </source>
</reference>
<dbReference type="STRING" id="29920.A0A329S957"/>
<dbReference type="VEuPathDB" id="FungiDB:PC110_g11432"/>
<dbReference type="EMBL" id="MJFZ01000287">
    <property type="protein sequence ID" value="RAW32218.1"/>
    <property type="molecule type" value="Genomic_DNA"/>
</dbReference>
<keyword evidence="3" id="KW-1185">Reference proteome</keyword>
<comment type="caution">
    <text evidence="2">The sequence shown here is derived from an EMBL/GenBank/DDBJ whole genome shotgun (WGS) entry which is preliminary data.</text>
</comment>
<proteinExistence type="predicted"/>
<dbReference type="AlphaFoldDB" id="A0A329S957"/>
<evidence type="ECO:0000313" key="3">
    <source>
        <dbReference type="Proteomes" id="UP000251314"/>
    </source>
</evidence>
<feature type="non-terminal residue" evidence="2">
    <location>
        <position position="48"/>
    </location>
</feature>
<feature type="region of interest" description="Disordered" evidence="1">
    <location>
        <begin position="1"/>
        <end position="48"/>
    </location>
</feature>
<name>A0A329S957_9STRA</name>
<accession>A0A329S957</accession>
<organism evidence="2 3">
    <name type="scientific">Phytophthora cactorum</name>
    <dbReference type="NCBI Taxonomy" id="29920"/>
    <lineage>
        <taxon>Eukaryota</taxon>
        <taxon>Sar</taxon>
        <taxon>Stramenopiles</taxon>
        <taxon>Oomycota</taxon>
        <taxon>Peronosporomycetes</taxon>
        <taxon>Peronosporales</taxon>
        <taxon>Peronosporaceae</taxon>
        <taxon>Phytophthora</taxon>
    </lineage>
</organism>
<feature type="compositionally biased region" description="Low complexity" evidence="1">
    <location>
        <begin position="30"/>
        <end position="48"/>
    </location>
</feature>
<dbReference type="Proteomes" id="UP000251314">
    <property type="component" value="Unassembled WGS sequence"/>
</dbReference>
<evidence type="ECO:0000256" key="1">
    <source>
        <dbReference type="SAM" id="MobiDB-lite"/>
    </source>
</evidence>
<evidence type="ECO:0000313" key="2">
    <source>
        <dbReference type="EMBL" id="RAW32218.1"/>
    </source>
</evidence>
<protein>
    <submittedName>
        <fullName evidence="2">Uncharacterized protein</fullName>
    </submittedName>
</protein>
<gene>
    <name evidence="2" type="ORF">PC110_g11432</name>
</gene>